<reference evidence="2" key="1">
    <citation type="submission" date="2023-05" db="EMBL/GenBank/DDBJ databases">
        <title>Sedimentitalea sp. nov. JM2-8.</title>
        <authorList>
            <person name="Huang J."/>
        </authorList>
    </citation>
    <scope>NUCLEOTIDE SEQUENCE [LARGE SCALE GENOMIC DNA]</scope>
    <source>
        <strain evidence="2">KHS03</strain>
    </source>
</reference>
<evidence type="ECO:0000313" key="1">
    <source>
        <dbReference type="EMBL" id="MDU9004877.1"/>
    </source>
</evidence>
<dbReference type="EMBL" id="JASMWN010000010">
    <property type="protein sequence ID" value="MDU9004877.1"/>
    <property type="molecule type" value="Genomic_DNA"/>
</dbReference>
<gene>
    <name evidence="1" type="ORF">QO231_13560</name>
</gene>
<protein>
    <submittedName>
        <fullName evidence="1">DUF6446 family protein</fullName>
    </submittedName>
</protein>
<dbReference type="RefSeq" id="WP_316777213.1">
    <property type="nucleotide sequence ID" value="NZ_JASMWN010000010.1"/>
</dbReference>
<sequence>MTLGRIIILLLLFCALAAGAALYYLQVFGYYDAVEPDPGRDVLLVSRASVTPEPISYDGFQAIDAESSPIRYRACFTTTAGPETLALSYESVADATPRNAPFWFDCFDAEAIAEQIRAGTAQVFLGSKNVHYGVDRLVAITADGRGYIWHELNNCGAKAYDGTVVGEECPPHDTASD</sequence>
<dbReference type="InterPro" id="IPR045616">
    <property type="entry name" value="DUF6446"/>
</dbReference>
<dbReference type="Proteomes" id="UP001255416">
    <property type="component" value="Unassembled WGS sequence"/>
</dbReference>
<dbReference type="Pfam" id="PF20044">
    <property type="entry name" value="DUF6446"/>
    <property type="match status" value="1"/>
</dbReference>
<name>A0ABU3VFB3_9RHOB</name>
<proteinExistence type="predicted"/>
<keyword evidence="2" id="KW-1185">Reference proteome</keyword>
<comment type="caution">
    <text evidence="1">The sequence shown here is derived from an EMBL/GenBank/DDBJ whole genome shotgun (WGS) entry which is preliminary data.</text>
</comment>
<accession>A0ABU3VFB3</accession>
<organism evidence="1 2">
    <name type="scientific">Sedimentitalea todarodis</name>
    <dbReference type="NCBI Taxonomy" id="1631240"/>
    <lineage>
        <taxon>Bacteria</taxon>
        <taxon>Pseudomonadati</taxon>
        <taxon>Pseudomonadota</taxon>
        <taxon>Alphaproteobacteria</taxon>
        <taxon>Rhodobacterales</taxon>
        <taxon>Paracoccaceae</taxon>
        <taxon>Sedimentitalea</taxon>
    </lineage>
</organism>
<evidence type="ECO:0000313" key="2">
    <source>
        <dbReference type="Proteomes" id="UP001255416"/>
    </source>
</evidence>